<dbReference type="EnsemblMetazoa" id="XM_022790211">
    <property type="protein sequence ID" value="XP_022645946"/>
    <property type="gene ID" value="LOC111243904"/>
</dbReference>
<dbReference type="RefSeq" id="XP_022645938.1">
    <property type="nucleotide sequence ID" value="XM_022790203.1"/>
</dbReference>
<evidence type="ECO:0000256" key="4">
    <source>
        <dbReference type="ARBA" id="ARBA00022692"/>
    </source>
</evidence>
<feature type="transmembrane region" description="Helical" evidence="8">
    <location>
        <begin position="261"/>
        <end position="284"/>
    </location>
</feature>
<evidence type="ECO:0000313" key="9">
    <source>
        <dbReference type="EnsemblMetazoa" id="XP_022645938"/>
    </source>
</evidence>
<dbReference type="InterPro" id="IPR007217">
    <property type="entry name" value="Per1-like"/>
</dbReference>
<protein>
    <recommendedName>
        <fullName evidence="8">Post-GPI attachment to proteins factor 3</fullName>
    </recommendedName>
</protein>
<dbReference type="RefSeq" id="XP_022645947.1">
    <property type="nucleotide sequence ID" value="XM_022790212.1"/>
</dbReference>
<dbReference type="EnsemblMetazoa" id="XM_022790205">
    <property type="protein sequence ID" value="XP_022645940"/>
    <property type="gene ID" value="LOC111243904"/>
</dbReference>
<comment type="similarity">
    <text evidence="2 8">Belongs to the PGAP3 family.</text>
</comment>
<dbReference type="GO" id="GO:0000139">
    <property type="term" value="C:Golgi membrane"/>
    <property type="evidence" value="ECO:0007669"/>
    <property type="project" value="UniProtKB-SubCell"/>
</dbReference>
<dbReference type="EnsemblMetazoa" id="XM_022790202">
    <property type="protein sequence ID" value="XP_022645937"/>
    <property type="gene ID" value="LOC111243904"/>
</dbReference>
<dbReference type="RefSeq" id="XP_022645944.1">
    <property type="nucleotide sequence ID" value="XM_022790209.1"/>
</dbReference>
<dbReference type="EnsemblMetazoa" id="XM_022790203">
    <property type="protein sequence ID" value="XP_022645938"/>
    <property type="gene ID" value="LOC111243904"/>
</dbReference>
<dbReference type="RefSeq" id="XP_022645943.1">
    <property type="nucleotide sequence ID" value="XM_022790208.1"/>
</dbReference>
<keyword evidence="10" id="KW-1185">Reference proteome</keyword>
<dbReference type="CTD" id="93210"/>
<evidence type="ECO:0000256" key="2">
    <source>
        <dbReference type="ARBA" id="ARBA00006387"/>
    </source>
</evidence>
<feature type="transmembrane region" description="Helical" evidence="8">
    <location>
        <begin position="205"/>
        <end position="223"/>
    </location>
</feature>
<keyword evidence="4 8" id="KW-0812">Transmembrane</keyword>
<feature type="transmembrane region" description="Helical" evidence="8">
    <location>
        <begin position="235"/>
        <end position="255"/>
    </location>
</feature>
<keyword evidence="5" id="KW-0732">Signal</keyword>
<comment type="subcellular location">
    <subcellularLocation>
        <location evidence="1">Endomembrane system</location>
        <topology evidence="1">Multi-pass membrane protein</topology>
    </subcellularLocation>
    <subcellularLocation>
        <location evidence="8">Golgi apparatus membrane</location>
        <topology evidence="8">Multi-pass membrane protein</topology>
    </subcellularLocation>
</comment>
<reference evidence="9" key="1">
    <citation type="submission" date="2021-01" db="UniProtKB">
        <authorList>
            <consortium name="EnsemblMetazoa"/>
        </authorList>
    </citation>
    <scope>IDENTIFICATION</scope>
</reference>
<dbReference type="PANTHER" id="PTHR13148:SF0">
    <property type="entry name" value="POST-GPI ATTACHMENT TO PROTEINS FACTOR 3"/>
    <property type="match status" value="1"/>
</dbReference>
<dbReference type="AlphaFoldDB" id="A0A7M7J2M9"/>
<proteinExistence type="inferred from homology"/>
<feature type="transmembrane region" description="Helical" evidence="8">
    <location>
        <begin position="296"/>
        <end position="319"/>
    </location>
</feature>
<dbReference type="RefSeq" id="XP_022645939.1">
    <property type="nucleotide sequence ID" value="XM_022790204.1"/>
</dbReference>
<dbReference type="PANTHER" id="PTHR13148">
    <property type="entry name" value="PER1-RELATED"/>
    <property type="match status" value="1"/>
</dbReference>
<keyword evidence="8" id="KW-0333">Golgi apparatus</keyword>
<dbReference type="EnsemblMetazoa" id="XM_022790208">
    <property type="protein sequence ID" value="XP_022645943"/>
    <property type="gene ID" value="LOC111243904"/>
</dbReference>
<dbReference type="RefSeq" id="XP_022645940.1">
    <property type="nucleotide sequence ID" value="XM_022790205.1"/>
</dbReference>
<evidence type="ECO:0000256" key="6">
    <source>
        <dbReference type="ARBA" id="ARBA00022989"/>
    </source>
</evidence>
<dbReference type="Proteomes" id="UP000594260">
    <property type="component" value="Unplaced"/>
</dbReference>
<dbReference type="GO" id="GO:0016788">
    <property type="term" value="F:hydrolase activity, acting on ester bonds"/>
    <property type="evidence" value="ECO:0007669"/>
    <property type="project" value="TreeGrafter"/>
</dbReference>
<dbReference type="FunCoup" id="A0A7M7J2M9">
    <property type="interactions" value="504"/>
</dbReference>
<dbReference type="OMA" id="DFMIEDC"/>
<dbReference type="EnsemblMetazoa" id="XM_022790207">
    <property type="protein sequence ID" value="XP_022645942"/>
    <property type="gene ID" value="LOC111243904"/>
</dbReference>
<keyword evidence="3 8" id="KW-0337">GPI-anchor biosynthesis</keyword>
<dbReference type="RefSeq" id="XP_022645946.1">
    <property type="nucleotide sequence ID" value="XM_022790211.1"/>
</dbReference>
<dbReference type="EnsemblMetazoa" id="XM_022790209">
    <property type="protein sequence ID" value="XP_022645944"/>
    <property type="gene ID" value="LOC111243904"/>
</dbReference>
<dbReference type="GO" id="GO:0005789">
    <property type="term" value="C:endoplasmic reticulum membrane"/>
    <property type="evidence" value="ECO:0007669"/>
    <property type="project" value="TreeGrafter"/>
</dbReference>
<sequence length="395" mass="45989">MSMLSTAGLLRSARPRWKIDRSGGSSPRRRRRHSQPFAVGPVFVILILTLAAAPEGSRASFGDQSHVFMSCIHNCFFGNCSTEGDVSRFEHRQPWHLRLLGWDCEDECGHQCMWKTVDYFDSFDERVQFRGKWPFVRWLGLQEPASVFFSLLNLFAHIYGWSEFSRRVAPNNRFYALWKTHAYLAMNAWLWSTAFHSRDIPITEFMDYFGAFSIVLYSLYALVARMIMDKLESAVQWLVQVAFICFFIFHLYYMLNVKFDYQYHITLNITTGIINSAGWLYWTWTNRGRPYAAKCAFVVISLLALSSLEVLDFSPVWFIFDAHSLWHLGTAPLPLIWYRFLIDDCRYENIKAKAQPTVPPATGRTLTRRGFARVKELLKEINVLNIHNDDGFTLD</sequence>
<organism evidence="9 10">
    <name type="scientific">Varroa destructor</name>
    <name type="common">Honeybee mite</name>
    <dbReference type="NCBI Taxonomy" id="109461"/>
    <lineage>
        <taxon>Eukaryota</taxon>
        <taxon>Metazoa</taxon>
        <taxon>Ecdysozoa</taxon>
        <taxon>Arthropoda</taxon>
        <taxon>Chelicerata</taxon>
        <taxon>Arachnida</taxon>
        <taxon>Acari</taxon>
        <taxon>Parasitiformes</taxon>
        <taxon>Mesostigmata</taxon>
        <taxon>Gamasina</taxon>
        <taxon>Dermanyssoidea</taxon>
        <taxon>Varroidae</taxon>
        <taxon>Varroa</taxon>
    </lineage>
</organism>
<evidence type="ECO:0000256" key="7">
    <source>
        <dbReference type="ARBA" id="ARBA00023136"/>
    </source>
</evidence>
<comment type="function">
    <text evidence="8">Involved in the lipid remodeling steps of GPI-anchor maturation.</text>
</comment>
<dbReference type="GeneID" id="111243904"/>
<dbReference type="KEGG" id="vde:111243904"/>
<feature type="transmembrane region" description="Helical" evidence="8">
    <location>
        <begin position="145"/>
        <end position="162"/>
    </location>
</feature>
<dbReference type="GO" id="GO:0006506">
    <property type="term" value="P:GPI anchor biosynthetic process"/>
    <property type="evidence" value="ECO:0007669"/>
    <property type="project" value="UniProtKB-KW"/>
</dbReference>
<evidence type="ECO:0000256" key="5">
    <source>
        <dbReference type="ARBA" id="ARBA00022729"/>
    </source>
</evidence>
<dbReference type="EnsemblMetazoa" id="XM_022790204">
    <property type="protein sequence ID" value="XP_022645939"/>
    <property type="gene ID" value="LOC111243904"/>
</dbReference>
<evidence type="ECO:0000256" key="3">
    <source>
        <dbReference type="ARBA" id="ARBA00022502"/>
    </source>
</evidence>
<dbReference type="Pfam" id="PF04080">
    <property type="entry name" value="Per1"/>
    <property type="match status" value="1"/>
</dbReference>
<evidence type="ECO:0000256" key="1">
    <source>
        <dbReference type="ARBA" id="ARBA00004127"/>
    </source>
</evidence>
<dbReference type="RefSeq" id="XP_022645942.1">
    <property type="nucleotide sequence ID" value="XM_022790207.1"/>
</dbReference>
<dbReference type="EnsemblMetazoa" id="XM_022790212">
    <property type="protein sequence ID" value="XP_022645947"/>
    <property type="gene ID" value="LOC111243904"/>
</dbReference>
<dbReference type="RefSeq" id="XP_022645941.1">
    <property type="nucleotide sequence ID" value="XM_022790206.1"/>
</dbReference>
<name>A0A7M7J2M9_VARDE</name>
<feature type="transmembrane region" description="Helical" evidence="8">
    <location>
        <begin position="325"/>
        <end position="342"/>
    </location>
</feature>
<dbReference type="InParanoid" id="A0A7M7J2M9"/>
<evidence type="ECO:0000313" key="10">
    <source>
        <dbReference type="Proteomes" id="UP000594260"/>
    </source>
</evidence>
<keyword evidence="7 8" id="KW-0472">Membrane</keyword>
<dbReference type="OrthoDB" id="419770at2759"/>
<keyword evidence="6 8" id="KW-1133">Transmembrane helix</keyword>
<accession>A0A7M7J2M9</accession>
<dbReference type="EnsemblMetazoa" id="XM_022790206">
    <property type="protein sequence ID" value="XP_022645941"/>
    <property type="gene ID" value="LOC111243904"/>
</dbReference>
<feature type="transmembrane region" description="Helical" evidence="8">
    <location>
        <begin position="174"/>
        <end position="193"/>
    </location>
</feature>
<evidence type="ECO:0000256" key="8">
    <source>
        <dbReference type="RuleBase" id="RU365066"/>
    </source>
</evidence>
<dbReference type="RefSeq" id="XP_022645937.1">
    <property type="nucleotide sequence ID" value="XM_022790202.1"/>
</dbReference>